<proteinExistence type="predicted"/>
<name>A0A845L9T5_HELGE</name>
<feature type="domain" description="Histidine kinase" evidence="8">
    <location>
        <begin position="1"/>
        <end position="138"/>
    </location>
</feature>
<evidence type="ECO:0000256" key="3">
    <source>
        <dbReference type="ARBA" id="ARBA00012438"/>
    </source>
</evidence>
<keyword evidence="6" id="KW-0418">Kinase</keyword>
<keyword evidence="4" id="KW-0597">Phosphoprotein</keyword>
<organism evidence="9 10">
    <name type="scientific">Heliomicrobium gestii</name>
    <name type="common">Heliobacterium gestii</name>
    <dbReference type="NCBI Taxonomy" id="2699"/>
    <lineage>
        <taxon>Bacteria</taxon>
        <taxon>Bacillati</taxon>
        <taxon>Bacillota</taxon>
        <taxon>Clostridia</taxon>
        <taxon>Eubacteriales</taxon>
        <taxon>Heliobacteriaceae</taxon>
        <taxon>Heliomicrobium</taxon>
    </lineage>
</organism>
<dbReference type="InterPro" id="IPR036890">
    <property type="entry name" value="HATPase_C_sf"/>
</dbReference>
<dbReference type="Proteomes" id="UP000471031">
    <property type="component" value="Unassembled WGS sequence"/>
</dbReference>
<dbReference type="SUPFAM" id="SSF55874">
    <property type="entry name" value="ATPase domain of HSP90 chaperone/DNA topoisomerase II/histidine kinase"/>
    <property type="match status" value="1"/>
</dbReference>
<evidence type="ECO:0000313" key="9">
    <source>
        <dbReference type="EMBL" id="MZP42978.1"/>
    </source>
</evidence>
<sequence>MDETVAEPIQVHRNYAPDLPLIWADPLKLQRAFSNLLHNAVKYSPGQKPVQVYVDAVTVEGAVVVSIRDLGMGIAPENVPKIFSLFYREPRTHDRHIGGSGLGMSIVKKIIDGHGGEILVESAVNQGTTVRVVLPVHGEGL</sequence>
<reference evidence="9 10" key="1">
    <citation type="submission" date="2020-01" db="EMBL/GenBank/DDBJ databases">
        <title>Whole genome sequence of Heliobacterium gestii DSM 11169.</title>
        <authorList>
            <person name="Kyndt J.A."/>
            <person name="Meyer T.E."/>
        </authorList>
    </citation>
    <scope>NUCLEOTIDE SEQUENCE [LARGE SCALE GENOMIC DNA]</scope>
    <source>
        <strain evidence="9 10">DSM 11169</strain>
    </source>
</reference>
<keyword evidence="10" id="KW-1185">Reference proteome</keyword>
<evidence type="ECO:0000259" key="8">
    <source>
        <dbReference type="PROSITE" id="PS50109"/>
    </source>
</evidence>
<comment type="subcellular location">
    <subcellularLocation>
        <location evidence="2">Membrane</location>
    </subcellularLocation>
</comment>
<dbReference type="InterPro" id="IPR004358">
    <property type="entry name" value="Sig_transdc_His_kin-like_C"/>
</dbReference>
<dbReference type="InterPro" id="IPR005467">
    <property type="entry name" value="His_kinase_dom"/>
</dbReference>
<evidence type="ECO:0000256" key="5">
    <source>
        <dbReference type="ARBA" id="ARBA00022679"/>
    </source>
</evidence>
<gene>
    <name evidence="9" type="ORF">GTO89_08015</name>
</gene>
<dbReference type="AlphaFoldDB" id="A0A845L9T5"/>
<dbReference type="RefSeq" id="WP_161261544.1">
    <property type="nucleotide sequence ID" value="NZ_JAFBDC010000004.1"/>
</dbReference>
<evidence type="ECO:0000256" key="6">
    <source>
        <dbReference type="ARBA" id="ARBA00022777"/>
    </source>
</evidence>
<dbReference type="EMBL" id="WXEX01000005">
    <property type="protein sequence ID" value="MZP42978.1"/>
    <property type="molecule type" value="Genomic_DNA"/>
</dbReference>
<accession>A0A845L9T5</accession>
<dbReference type="FunFam" id="3.30.565.10:FF:000006">
    <property type="entry name" value="Sensor histidine kinase WalK"/>
    <property type="match status" value="1"/>
</dbReference>
<dbReference type="OrthoDB" id="9813151at2"/>
<dbReference type="PANTHER" id="PTHR43547:SF2">
    <property type="entry name" value="HYBRID SIGNAL TRANSDUCTION HISTIDINE KINASE C"/>
    <property type="match status" value="1"/>
</dbReference>
<protein>
    <recommendedName>
        <fullName evidence="3">histidine kinase</fullName>
        <ecNumber evidence="3">2.7.13.3</ecNumber>
    </recommendedName>
</protein>
<dbReference type="InterPro" id="IPR003594">
    <property type="entry name" value="HATPase_dom"/>
</dbReference>
<comment type="catalytic activity">
    <reaction evidence="1">
        <text>ATP + protein L-histidine = ADP + protein N-phospho-L-histidine.</text>
        <dbReference type="EC" id="2.7.13.3"/>
    </reaction>
</comment>
<dbReference type="PANTHER" id="PTHR43547">
    <property type="entry name" value="TWO-COMPONENT HISTIDINE KINASE"/>
    <property type="match status" value="1"/>
</dbReference>
<evidence type="ECO:0000256" key="4">
    <source>
        <dbReference type="ARBA" id="ARBA00022553"/>
    </source>
</evidence>
<keyword evidence="5" id="KW-0808">Transferase</keyword>
<dbReference type="GO" id="GO:0016020">
    <property type="term" value="C:membrane"/>
    <property type="evidence" value="ECO:0007669"/>
    <property type="project" value="UniProtKB-SubCell"/>
</dbReference>
<dbReference type="GO" id="GO:0000155">
    <property type="term" value="F:phosphorelay sensor kinase activity"/>
    <property type="evidence" value="ECO:0007669"/>
    <property type="project" value="TreeGrafter"/>
</dbReference>
<dbReference type="PROSITE" id="PS50109">
    <property type="entry name" value="HIS_KIN"/>
    <property type="match status" value="1"/>
</dbReference>
<dbReference type="EC" id="2.7.13.3" evidence="3"/>
<keyword evidence="7" id="KW-0902">Two-component regulatory system</keyword>
<dbReference type="Gene3D" id="3.30.565.10">
    <property type="entry name" value="Histidine kinase-like ATPase, C-terminal domain"/>
    <property type="match status" value="1"/>
</dbReference>
<evidence type="ECO:0000256" key="7">
    <source>
        <dbReference type="ARBA" id="ARBA00023012"/>
    </source>
</evidence>
<dbReference type="PRINTS" id="PR00344">
    <property type="entry name" value="BCTRLSENSOR"/>
</dbReference>
<dbReference type="SMART" id="SM00387">
    <property type="entry name" value="HATPase_c"/>
    <property type="match status" value="1"/>
</dbReference>
<comment type="caution">
    <text evidence="9">The sequence shown here is derived from an EMBL/GenBank/DDBJ whole genome shotgun (WGS) entry which is preliminary data.</text>
</comment>
<evidence type="ECO:0000256" key="1">
    <source>
        <dbReference type="ARBA" id="ARBA00000085"/>
    </source>
</evidence>
<dbReference type="CDD" id="cd00075">
    <property type="entry name" value="HATPase"/>
    <property type="match status" value="1"/>
</dbReference>
<evidence type="ECO:0000256" key="2">
    <source>
        <dbReference type="ARBA" id="ARBA00004370"/>
    </source>
</evidence>
<evidence type="ECO:0000313" key="10">
    <source>
        <dbReference type="Proteomes" id="UP000471031"/>
    </source>
</evidence>
<dbReference type="Pfam" id="PF02518">
    <property type="entry name" value="HATPase_c"/>
    <property type="match status" value="1"/>
</dbReference>